<dbReference type="EMBL" id="FNQY01000013">
    <property type="protein sequence ID" value="SEA30789.1"/>
    <property type="molecule type" value="Genomic_DNA"/>
</dbReference>
<dbReference type="OrthoDB" id="676426at2"/>
<reference evidence="2 3" key="1">
    <citation type="submission" date="2016-10" db="EMBL/GenBank/DDBJ databases">
        <authorList>
            <person name="de Groot N.N."/>
        </authorList>
    </citation>
    <scope>NUCLEOTIDE SEQUENCE [LARGE SCALE GENOMIC DNA]</scope>
    <source>
        <strain evidence="2 3">Vu-144</strain>
    </source>
</reference>
<protein>
    <recommendedName>
        <fullName evidence="4">Holin-X, holin superfamily III</fullName>
    </recommendedName>
</protein>
<gene>
    <name evidence="2" type="ORF">SAMN05192529_11352</name>
</gene>
<proteinExistence type="predicted"/>
<keyword evidence="3" id="KW-1185">Reference proteome</keyword>
<accession>A0A1H4A427</accession>
<dbReference type="Proteomes" id="UP000199041">
    <property type="component" value="Unassembled WGS sequence"/>
</dbReference>
<evidence type="ECO:0000313" key="3">
    <source>
        <dbReference type="Proteomes" id="UP000199041"/>
    </source>
</evidence>
<sequence>MEQQNPNFFKEYRNKVEGYIDDRLLLLRLKSVKKISTLIVQMVGMAFLALLSGFIVLFLSIMLGFYLGHLLDSYYAGFGIVTLLFILTFIFSIVFRKKLMRKVISGIIDIILDKKEDDD</sequence>
<evidence type="ECO:0008006" key="4">
    <source>
        <dbReference type="Google" id="ProtNLM"/>
    </source>
</evidence>
<feature type="transmembrane region" description="Helical" evidence="1">
    <location>
        <begin position="73"/>
        <end position="95"/>
    </location>
</feature>
<keyword evidence="1" id="KW-1133">Transmembrane helix</keyword>
<organism evidence="2 3">
    <name type="scientific">Arachidicoccus rhizosphaerae</name>
    <dbReference type="NCBI Taxonomy" id="551991"/>
    <lineage>
        <taxon>Bacteria</taxon>
        <taxon>Pseudomonadati</taxon>
        <taxon>Bacteroidota</taxon>
        <taxon>Chitinophagia</taxon>
        <taxon>Chitinophagales</taxon>
        <taxon>Chitinophagaceae</taxon>
        <taxon>Arachidicoccus</taxon>
    </lineage>
</organism>
<dbReference type="AlphaFoldDB" id="A0A1H4A427"/>
<keyword evidence="1" id="KW-0472">Membrane</keyword>
<dbReference type="STRING" id="551991.SAMN05192529_11352"/>
<name>A0A1H4A427_9BACT</name>
<keyword evidence="1" id="KW-0812">Transmembrane</keyword>
<evidence type="ECO:0000313" key="2">
    <source>
        <dbReference type="EMBL" id="SEA30789.1"/>
    </source>
</evidence>
<feature type="transmembrane region" description="Helical" evidence="1">
    <location>
        <begin position="38"/>
        <end position="67"/>
    </location>
</feature>
<dbReference type="RefSeq" id="WP_091398598.1">
    <property type="nucleotide sequence ID" value="NZ_FNQY01000013.1"/>
</dbReference>
<evidence type="ECO:0000256" key="1">
    <source>
        <dbReference type="SAM" id="Phobius"/>
    </source>
</evidence>